<keyword evidence="4" id="KW-1185">Reference proteome</keyword>
<proteinExistence type="inferred from homology"/>
<dbReference type="Pfam" id="PF00582">
    <property type="entry name" value="Usp"/>
    <property type="match status" value="1"/>
</dbReference>
<protein>
    <submittedName>
        <fullName evidence="3">Universal stress protein</fullName>
    </submittedName>
</protein>
<dbReference type="Gene3D" id="3.40.50.620">
    <property type="entry name" value="HUPs"/>
    <property type="match status" value="1"/>
</dbReference>
<sequence>MYKHILVPVDGSELSSHAATSAVAFARSISARITFLHVQPDYPRPIVGEGTLIAPENREDFLRGTQEVADAILHKVSALAEGAGVAASTRTEVNDIPWEVITRTAVAEQCDLIFMASHGRRGLAGLLIGSETHKVLTHTTTPVLVYREK</sequence>
<evidence type="ECO:0000256" key="1">
    <source>
        <dbReference type="ARBA" id="ARBA00008791"/>
    </source>
</evidence>
<dbReference type="PANTHER" id="PTHR46268:SF15">
    <property type="entry name" value="UNIVERSAL STRESS PROTEIN HP_0031"/>
    <property type="match status" value="1"/>
</dbReference>
<organism evidence="3 4">
    <name type="scientific">Uliginosibacterium silvisoli</name>
    <dbReference type="NCBI Taxonomy" id="3114758"/>
    <lineage>
        <taxon>Bacteria</taxon>
        <taxon>Pseudomonadati</taxon>
        <taxon>Pseudomonadota</taxon>
        <taxon>Betaproteobacteria</taxon>
        <taxon>Rhodocyclales</taxon>
        <taxon>Zoogloeaceae</taxon>
        <taxon>Uliginosibacterium</taxon>
    </lineage>
</organism>
<comment type="similarity">
    <text evidence="1">Belongs to the universal stress protein A family.</text>
</comment>
<reference evidence="3 4" key="1">
    <citation type="submission" date="2024-01" db="EMBL/GenBank/DDBJ databases">
        <title>Uliginosibacterium soil sp. nov.</title>
        <authorList>
            <person name="Lv Y."/>
        </authorList>
    </citation>
    <scope>NUCLEOTIDE SEQUENCE [LARGE SCALE GENOMIC DNA]</scope>
    <source>
        <strain evidence="3 4">H3</strain>
    </source>
</reference>
<accession>A0ABU6K2S6</accession>
<evidence type="ECO:0000259" key="2">
    <source>
        <dbReference type="Pfam" id="PF00582"/>
    </source>
</evidence>
<dbReference type="PRINTS" id="PR01438">
    <property type="entry name" value="UNVRSLSTRESS"/>
</dbReference>
<gene>
    <name evidence="3" type="ORF">VVD49_10845</name>
</gene>
<feature type="domain" description="UspA" evidence="2">
    <location>
        <begin position="1"/>
        <end position="147"/>
    </location>
</feature>
<dbReference type="InterPro" id="IPR014729">
    <property type="entry name" value="Rossmann-like_a/b/a_fold"/>
</dbReference>
<dbReference type="InterPro" id="IPR006016">
    <property type="entry name" value="UspA"/>
</dbReference>
<name>A0ABU6K2S6_9RHOO</name>
<dbReference type="RefSeq" id="WP_327599195.1">
    <property type="nucleotide sequence ID" value="NZ_JAYXHS010000002.1"/>
</dbReference>
<dbReference type="EMBL" id="JAYXHS010000002">
    <property type="protein sequence ID" value="MEC5386223.1"/>
    <property type="molecule type" value="Genomic_DNA"/>
</dbReference>
<dbReference type="InterPro" id="IPR006015">
    <property type="entry name" value="Universal_stress_UspA"/>
</dbReference>
<dbReference type="PANTHER" id="PTHR46268">
    <property type="entry name" value="STRESS RESPONSE PROTEIN NHAX"/>
    <property type="match status" value="1"/>
</dbReference>
<dbReference type="Proteomes" id="UP001331561">
    <property type="component" value="Unassembled WGS sequence"/>
</dbReference>
<evidence type="ECO:0000313" key="3">
    <source>
        <dbReference type="EMBL" id="MEC5386223.1"/>
    </source>
</evidence>
<dbReference type="CDD" id="cd00293">
    <property type="entry name" value="USP-like"/>
    <property type="match status" value="1"/>
</dbReference>
<dbReference type="SUPFAM" id="SSF52402">
    <property type="entry name" value="Adenine nucleotide alpha hydrolases-like"/>
    <property type="match status" value="1"/>
</dbReference>
<evidence type="ECO:0000313" key="4">
    <source>
        <dbReference type="Proteomes" id="UP001331561"/>
    </source>
</evidence>
<comment type="caution">
    <text evidence="3">The sequence shown here is derived from an EMBL/GenBank/DDBJ whole genome shotgun (WGS) entry which is preliminary data.</text>
</comment>